<evidence type="ECO:0000259" key="14">
    <source>
        <dbReference type="PROSITE" id="PS50035"/>
    </source>
</evidence>
<evidence type="ECO:0000256" key="11">
    <source>
        <dbReference type="ARBA" id="ARBA00023264"/>
    </source>
</evidence>
<dbReference type="CDD" id="cd09110">
    <property type="entry name" value="PLDc_CLS_1"/>
    <property type="match status" value="1"/>
</dbReference>
<evidence type="ECO:0000256" key="1">
    <source>
        <dbReference type="ARBA" id="ARBA00004651"/>
    </source>
</evidence>
<evidence type="ECO:0000256" key="12">
    <source>
        <dbReference type="NCBIfam" id="TIGR04265"/>
    </source>
</evidence>
<dbReference type="NCBIfam" id="TIGR04265">
    <property type="entry name" value="bac_cardiolipin"/>
    <property type="match status" value="1"/>
</dbReference>
<keyword evidence="11" id="KW-1208">Phospholipid metabolism</keyword>
<evidence type="ECO:0000256" key="10">
    <source>
        <dbReference type="ARBA" id="ARBA00023209"/>
    </source>
</evidence>
<keyword evidence="8" id="KW-0443">Lipid metabolism</keyword>
<dbReference type="InterPro" id="IPR025202">
    <property type="entry name" value="PLD-like_dom"/>
</dbReference>
<dbReference type="PROSITE" id="PS50035">
    <property type="entry name" value="PLD"/>
    <property type="match status" value="2"/>
</dbReference>
<dbReference type="InterPro" id="IPR027379">
    <property type="entry name" value="CLS_N"/>
</dbReference>
<dbReference type="InterPro" id="IPR022924">
    <property type="entry name" value="Cardiolipin_synthase"/>
</dbReference>
<evidence type="ECO:0000256" key="4">
    <source>
        <dbReference type="ARBA" id="ARBA00022679"/>
    </source>
</evidence>
<dbReference type="Pfam" id="PF13396">
    <property type="entry name" value="PLDc_N"/>
    <property type="match status" value="1"/>
</dbReference>
<keyword evidence="6" id="KW-0677">Repeat</keyword>
<evidence type="ECO:0000256" key="7">
    <source>
        <dbReference type="ARBA" id="ARBA00022989"/>
    </source>
</evidence>
<sequence>MLEALPNWLLLYGPPVWAAHLLILSVWIVLQKRPPLSTLSWILSMALLPVLGFIIYFFLGPQKIRRQRLRRQRLRKQHNAGARRDADAHQALPRRKRGLGDLVERAIGTPVSSLTDLRLLVGGEPKIDALVAAIDSARHHIHMEYYILEPDGVGQRIREALVEAARRGVRVRLLIDGIGSARAGRRFLRPLRRLGVDVARFHPWRAVVLRPLLNLRTHRKIAVIDGCIGFVGGINLCNDVDPRHCETAWHDYHLRLEGQAVGWLQALFAEDWLYATRHALPEEALYPDCQRGEIIAQVLASGPDSDSEAIHRAYVQAIHDARERVWLVTPYFVPGEAALMALSNAALRGVDVRLLVPRRSDARLVDYAGRSYYDELLGRGVRIWQYEPRMLHAKALLVDSDLAMVGTANFDPRSFRLNFEVALAVYDADFTTRLGTQILADMEDARQVKQPRKLGFLRRLGEAIARLFSPLL</sequence>
<keyword evidence="3" id="KW-0444">Lipid biosynthesis</keyword>
<evidence type="ECO:0000256" key="2">
    <source>
        <dbReference type="ARBA" id="ARBA00022475"/>
    </source>
</evidence>
<keyword evidence="16" id="KW-1185">Reference proteome</keyword>
<keyword evidence="5 13" id="KW-0812">Transmembrane</keyword>
<comment type="caution">
    <text evidence="15">The sequence shown here is derived from an EMBL/GenBank/DDBJ whole genome shotgun (WGS) entry which is preliminary data.</text>
</comment>
<feature type="domain" description="PLD phosphodiesterase" evidence="14">
    <location>
        <begin position="387"/>
        <end position="414"/>
    </location>
</feature>
<dbReference type="Proteomes" id="UP001431449">
    <property type="component" value="Unassembled WGS sequence"/>
</dbReference>
<evidence type="ECO:0000256" key="9">
    <source>
        <dbReference type="ARBA" id="ARBA00023136"/>
    </source>
</evidence>
<reference evidence="15" key="1">
    <citation type="submission" date="2022-04" db="EMBL/GenBank/DDBJ databases">
        <title>Lysobacter sp. CAU 1642 isolated from sea sand.</title>
        <authorList>
            <person name="Kim W."/>
        </authorList>
    </citation>
    <scope>NUCLEOTIDE SEQUENCE</scope>
    <source>
        <strain evidence="15">CAU 1642</strain>
    </source>
</reference>
<organism evidence="15 16">
    <name type="scientific">Pseudomarimonas salicorniae</name>
    <dbReference type="NCBI Taxonomy" id="2933270"/>
    <lineage>
        <taxon>Bacteria</taxon>
        <taxon>Pseudomonadati</taxon>
        <taxon>Pseudomonadota</taxon>
        <taxon>Gammaproteobacteria</taxon>
        <taxon>Lysobacterales</taxon>
        <taxon>Lysobacteraceae</taxon>
        <taxon>Pseudomarimonas</taxon>
    </lineage>
</organism>
<evidence type="ECO:0000256" key="3">
    <source>
        <dbReference type="ARBA" id="ARBA00022516"/>
    </source>
</evidence>
<name>A0ABT0GGA8_9GAMM</name>
<keyword evidence="7 13" id="KW-1133">Transmembrane helix</keyword>
<keyword evidence="4" id="KW-0808">Transferase</keyword>
<dbReference type="PANTHER" id="PTHR21248:SF22">
    <property type="entry name" value="PHOSPHOLIPASE D"/>
    <property type="match status" value="1"/>
</dbReference>
<keyword evidence="10" id="KW-0594">Phospholipid biosynthesis</keyword>
<feature type="transmembrane region" description="Helical" evidence="13">
    <location>
        <begin position="36"/>
        <end position="59"/>
    </location>
</feature>
<gene>
    <name evidence="15" type="primary">cls</name>
    <name evidence="15" type="ORF">M0G41_07815</name>
</gene>
<dbReference type="PANTHER" id="PTHR21248">
    <property type="entry name" value="CARDIOLIPIN SYNTHASE"/>
    <property type="match status" value="1"/>
</dbReference>
<comment type="subcellular location">
    <subcellularLocation>
        <location evidence="1">Cell membrane</location>
        <topology evidence="1">Multi-pass membrane protein</topology>
    </subcellularLocation>
</comment>
<dbReference type="EC" id="2.7.8.-" evidence="12"/>
<dbReference type="EMBL" id="JALNMH010000005">
    <property type="protein sequence ID" value="MCK7593572.1"/>
    <property type="molecule type" value="Genomic_DNA"/>
</dbReference>
<feature type="domain" description="PLD phosphodiesterase" evidence="14">
    <location>
        <begin position="213"/>
        <end position="240"/>
    </location>
</feature>
<dbReference type="Pfam" id="PF13091">
    <property type="entry name" value="PLDc_2"/>
    <property type="match status" value="2"/>
</dbReference>
<evidence type="ECO:0000313" key="15">
    <source>
        <dbReference type="EMBL" id="MCK7593572.1"/>
    </source>
</evidence>
<dbReference type="InterPro" id="IPR001736">
    <property type="entry name" value="PLipase_D/transphosphatidylase"/>
</dbReference>
<evidence type="ECO:0000256" key="13">
    <source>
        <dbReference type="SAM" id="Phobius"/>
    </source>
</evidence>
<protein>
    <recommendedName>
        <fullName evidence="12">Cardiolipin synthase</fullName>
        <ecNumber evidence="12">2.7.8.-</ecNumber>
    </recommendedName>
</protein>
<keyword evidence="2" id="KW-1003">Cell membrane</keyword>
<accession>A0ABT0GGA8</accession>
<dbReference type="SMART" id="SM00155">
    <property type="entry name" value="PLDc"/>
    <property type="match status" value="2"/>
</dbReference>
<evidence type="ECO:0000256" key="6">
    <source>
        <dbReference type="ARBA" id="ARBA00022737"/>
    </source>
</evidence>
<dbReference type="CDD" id="cd09112">
    <property type="entry name" value="PLDc_CLS_2"/>
    <property type="match status" value="1"/>
</dbReference>
<evidence type="ECO:0000313" key="16">
    <source>
        <dbReference type="Proteomes" id="UP001431449"/>
    </source>
</evidence>
<evidence type="ECO:0000256" key="8">
    <source>
        <dbReference type="ARBA" id="ARBA00023098"/>
    </source>
</evidence>
<feature type="transmembrane region" description="Helical" evidence="13">
    <location>
        <begin position="9"/>
        <end position="30"/>
    </location>
</feature>
<proteinExistence type="predicted"/>
<keyword evidence="9 13" id="KW-0472">Membrane</keyword>
<dbReference type="Gene3D" id="3.30.870.10">
    <property type="entry name" value="Endonuclease Chain A"/>
    <property type="match status" value="2"/>
</dbReference>
<dbReference type="SUPFAM" id="SSF56024">
    <property type="entry name" value="Phospholipase D/nuclease"/>
    <property type="match status" value="2"/>
</dbReference>
<evidence type="ECO:0000256" key="5">
    <source>
        <dbReference type="ARBA" id="ARBA00022692"/>
    </source>
</evidence>